<dbReference type="PANTHER" id="PTHR43702">
    <property type="entry name" value="L-FUCOSE-PROTON SYMPORTER"/>
    <property type="match status" value="1"/>
</dbReference>
<dbReference type="EMBL" id="VSSQ01020641">
    <property type="protein sequence ID" value="MPM65664.1"/>
    <property type="molecule type" value="Genomic_DNA"/>
</dbReference>
<feature type="transmembrane region" description="Helical" evidence="3">
    <location>
        <begin position="353"/>
        <end position="374"/>
    </location>
</feature>
<keyword evidence="3" id="KW-1133">Transmembrane helix</keyword>
<evidence type="ECO:0000256" key="3">
    <source>
        <dbReference type="SAM" id="Phobius"/>
    </source>
</evidence>
<dbReference type="SUPFAM" id="SSF103473">
    <property type="entry name" value="MFS general substrate transporter"/>
    <property type="match status" value="1"/>
</dbReference>
<name>A0A645BV67_9ZZZZ</name>
<feature type="transmembrane region" description="Helical" evidence="3">
    <location>
        <begin position="386"/>
        <end position="403"/>
    </location>
</feature>
<feature type="transmembrane region" description="Helical" evidence="3">
    <location>
        <begin position="56"/>
        <end position="76"/>
    </location>
</feature>
<evidence type="ECO:0000256" key="2">
    <source>
        <dbReference type="ARBA" id="ARBA00022475"/>
    </source>
</evidence>
<evidence type="ECO:0000313" key="5">
    <source>
        <dbReference type="EMBL" id="MPM65664.1"/>
    </source>
</evidence>
<feature type="transmembrane region" description="Helical" evidence="3">
    <location>
        <begin position="320"/>
        <end position="347"/>
    </location>
</feature>
<comment type="caution">
    <text evidence="5">The sequence shown here is derived from an EMBL/GenBank/DDBJ whole genome shotgun (WGS) entry which is preliminary data.</text>
</comment>
<feature type="domain" description="Major facilitator superfamily (MFS) profile" evidence="4">
    <location>
        <begin position="19"/>
        <end position="450"/>
    </location>
</feature>
<evidence type="ECO:0000259" key="4">
    <source>
        <dbReference type="PROSITE" id="PS50850"/>
    </source>
</evidence>
<dbReference type="InterPro" id="IPR050375">
    <property type="entry name" value="MFS_TsgA-like"/>
</dbReference>
<feature type="transmembrane region" description="Helical" evidence="3">
    <location>
        <begin position="88"/>
        <end position="106"/>
    </location>
</feature>
<keyword evidence="3" id="KW-0472">Membrane</keyword>
<dbReference type="GO" id="GO:0005886">
    <property type="term" value="C:plasma membrane"/>
    <property type="evidence" value="ECO:0007669"/>
    <property type="project" value="UniProtKB-SubCell"/>
</dbReference>
<dbReference type="InterPro" id="IPR011701">
    <property type="entry name" value="MFS"/>
</dbReference>
<keyword evidence="2" id="KW-1003">Cell membrane</keyword>
<feature type="transmembrane region" description="Helical" evidence="3">
    <location>
        <begin position="423"/>
        <end position="441"/>
    </location>
</feature>
<feature type="transmembrane region" description="Helical" evidence="3">
    <location>
        <begin position="112"/>
        <end position="137"/>
    </location>
</feature>
<dbReference type="InterPro" id="IPR020846">
    <property type="entry name" value="MFS_dom"/>
</dbReference>
<protein>
    <submittedName>
        <fullName evidence="5">L-fucose-proton symporter</fullName>
    </submittedName>
</protein>
<proteinExistence type="predicted"/>
<dbReference type="PANTHER" id="PTHR43702:SF12">
    <property type="entry name" value="N-ACETYL GLUCOSAMINE TRANSPORTER NAGP"/>
    <property type="match status" value="1"/>
</dbReference>
<feature type="transmembrane region" description="Helical" evidence="3">
    <location>
        <begin position="252"/>
        <end position="272"/>
    </location>
</feature>
<feature type="transmembrane region" description="Helical" evidence="3">
    <location>
        <begin position="149"/>
        <end position="170"/>
    </location>
</feature>
<sequence>MSTKPGVKHVQNKSATIKSMIILVLLFFIFGLVSWVNTILVPYFQLTLQLTNFQSSFVTFAFYIAYLVMAIPSSLLLNKMGYKRGMMYGLWCMAIGALLFVPAAYWRVYQVFLLGLFLLGVGLAILQSAANPYVTIVGPIESAAKRMSIVGTGNKLAGVIANLIFAGVVIRESDKVLMREIESGLYTGASLDAALDNLIKGVMFPYLILAVSLFIFGIVVRYSALPELDPSVVNKCSAEDENSGKSIFQYPALILGVVAMFFHIGTQMIALATSIQYAGTMGESLAGPAKNIPSYTMLLTFLGYFIGIILIPKYLKQRNALLICASLNLVLSILIISTSGTVNLFGITSDISIWYLVMMGLPNALLYAGIWPLAINGLGKHTNLGAAFLVMALCGSAFMPMIYHSLVGPNLSLSPFEAMKQAYWILIPCFAYIVWYAARGYRIKSWRRKM</sequence>
<reference evidence="5" key="1">
    <citation type="submission" date="2019-08" db="EMBL/GenBank/DDBJ databases">
        <authorList>
            <person name="Kucharzyk K."/>
            <person name="Murdoch R.W."/>
            <person name="Higgins S."/>
            <person name="Loffler F."/>
        </authorList>
    </citation>
    <scope>NUCLEOTIDE SEQUENCE</scope>
</reference>
<dbReference type="Gene3D" id="1.20.1250.20">
    <property type="entry name" value="MFS general substrate transporter like domains"/>
    <property type="match status" value="2"/>
</dbReference>
<feature type="transmembrane region" description="Helical" evidence="3">
    <location>
        <begin position="203"/>
        <end position="222"/>
    </location>
</feature>
<organism evidence="5">
    <name type="scientific">bioreactor metagenome</name>
    <dbReference type="NCBI Taxonomy" id="1076179"/>
    <lineage>
        <taxon>unclassified sequences</taxon>
        <taxon>metagenomes</taxon>
        <taxon>ecological metagenomes</taxon>
    </lineage>
</organism>
<dbReference type="Pfam" id="PF07690">
    <property type="entry name" value="MFS_1"/>
    <property type="match status" value="1"/>
</dbReference>
<feature type="transmembrane region" description="Helical" evidence="3">
    <location>
        <begin position="292"/>
        <end position="311"/>
    </location>
</feature>
<dbReference type="InterPro" id="IPR036259">
    <property type="entry name" value="MFS_trans_sf"/>
</dbReference>
<dbReference type="PROSITE" id="PS50850">
    <property type="entry name" value="MFS"/>
    <property type="match status" value="1"/>
</dbReference>
<keyword evidence="3" id="KW-0812">Transmembrane</keyword>
<dbReference type="AlphaFoldDB" id="A0A645BV67"/>
<gene>
    <name evidence="5" type="primary">fucP_17</name>
    <name evidence="5" type="ORF">SDC9_112561</name>
</gene>
<feature type="transmembrane region" description="Helical" evidence="3">
    <location>
        <begin position="21"/>
        <end position="44"/>
    </location>
</feature>
<comment type="subcellular location">
    <subcellularLocation>
        <location evidence="1">Cell inner membrane</location>
        <topology evidence="1">Multi-pass membrane protein</topology>
    </subcellularLocation>
</comment>
<dbReference type="GO" id="GO:0022857">
    <property type="term" value="F:transmembrane transporter activity"/>
    <property type="evidence" value="ECO:0007669"/>
    <property type="project" value="InterPro"/>
</dbReference>
<accession>A0A645BV67</accession>
<evidence type="ECO:0000256" key="1">
    <source>
        <dbReference type="ARBA" id="ARBA00004429"/>
    </source>
</evidence>